<evidence type="ECO:0000256" key="9">
    <source>
        <dbReference type="ARBA" id="ARBA00048793"/>
    </source>
</evidence>
<dbReference type="Gene3D" id="1.10.1040.10">
    <property type="entry name" value="N-(1-d-carboxylethyl)-l-norvaline Dehydrogenase, domain 2"/>
    <property type="match status" value="1"/>
</dbReference>
<dbReference type="InterPro" id="IPR036291">
    <property type="entry name" value="NAD(P)-bd_dom_sf"/>
</dbReference>
<evidence type="ECO:0000259" key="11">
    <source>
        <dbReference type="Pfam" id="PF02558"/>
    </source>
</evidence>
<protein>
    <recommendedName>
        <fullName evidence="4 10">2-dehydropantoate 2-reductase</fullName>
        <ecNumber evidence="3 10">1.1.1.169</ecNumber>
    </recommendedName>
    <alternativeName>
        <fullName evidence="8 10">Ketopantoate reductase</fullName>
    </alternativeName>
</protein>
<keyword evidence="6 10" id="KW-0521">NADP</keyword>
<dbReference type="PANTHER" id="PTHR43765">
    <property type="entry name" value="2-DEHYDROPANTOATE 2-REDUCTASE-RELATED"/>
    <property type="match status" value="1"/>
</dbReference>
<proteinExistence type="inferred from homology"/>
<evidence type="ECO:0000256" key="7">
    <source>
        <dbReference type="ARBA" id="ARBA00023002"/>
    </source>
</evidence>
<comment type="pathway">
    <text evidence="1 10">Cofactor biosynthesis; (R)-pantothenate biosynthesis; (R)-pantoate from 3-methyl-2-oxobutanoate: step 2/2.</text>
</comment>
<name>A0ABN4YDG8_9GAMM</name>
<organism evidence="13 14">
    <name type="scientific">Shewanella japonica</name>
    <dbReference type="NCBI Taxonomy" id="93973"/>
    <lineage>
        <taxon>Bacteria</taxon>
        <taxon>Pseudomonadati</taxon>
        <taxon>Pseudomonadota</taxon>
        <taxon>Gammaproteobacteria</taxon>
        <taxon>Alteromonadales</taxon>
        <taxon>Shewanellaceae</taxon>
        <taxon>Shewanella</taxon>
    </lineage>
</organism>
<keyword evidence="7 10" id="KW-0560">Oxidoreductase</keyword>
<dbReference type="NCBIfam" id="TIGR00745">
    <property type="entry name" value="apbA_panE"/>
    <property type="match status" value="1"/>
</dbReference>
<dbReference type="Pfam" id="PF02558">
    <property type="entry name" value="ApbA"/>
    <property type="match status" value="1"/>
</dbReference>
<dbReference type="InterPro" id="IPR050838">
    <property type="entry name" value="Ketopantoate_reductase"/>
</dbReference>
<evidence type="ECO:0000256" key="8">
    <source>
        <dbReference type="ARBA" id="ARBA00032024"/>
    </source>
</evidence>
<accession>A0ABN4YDG8</accession>
<dbReference type="SUPFAM" id="SSF48179">
    <property type="entry name" value="6-phosphogluconate dehydrogenase C-terminal domain-like"/>
    <property type="match status" value="1"/>
</dbReference>
<comment type="similarity">
    <text evidence="2 10">Belongs to the ketopantoate reductase family.</text>
</comment>
<evidence type="ECO:0000259" key="12">
    <source>
        <dbReference type="Pfam" id="PF08546"/>
    </source>
</evidence>
<comment type="function">
    <text evidence="10">Catalyzes the NADPH-dependent reduction of ketopantoate into pantoic acid.</text>
</comment>
<comment type="catalytic activity">
    <reaction evidence="9 10">
        <text>(R)-pantoate + NADP(+) = 2-dehydropantoate + NADPH + H(+)</text>
        <dbReference type="Rhea" id="RHEA:16233"/>
        <dbReference type="ChEBI" id="CHEBI:11561"/>
        <dbReference type="ChEBI" id="CHEBI:15378"/>
        <dbReference type="ChEBI" id="CHEBI:15980"/>
        <dbReference type="ChEBI" id="CHEBI:57783"/>
        <dbReference type="ChEBI" id="CHEBI:58349"/>
        <dbReference type="EC" id="1.1.1.169"/>
    </reaction>
</comment>
<dbReference type="InterPro" id="IPR003710">
    <property type="entry name" value="ApbA"/>
</dbReference>
<dbReference type="Gene3D" id="3.40.50.720">
    <property type="entry name" value="NAD(P)-binding Rossmann-like Domain"/>
    <property type="match status" value="1"/>
</dbReference>
<dbReference type="SUPFAM" id="SSF51735">
    <property type="entry name" value="NAD(P)-binding Rossmann-fold domains"/>
    <property type="match status" value="1"/>
</dbReference>
<sequence length="342" mass="38041">MNIAIFGAGSTGCYLAGELLMAKLNVSLICRERIKRSIIENQGITLTSYQGLHQKVMPKALITELATNQNIDSNSNLQNKVNPAPLFDVIFVTVKCHQLAAITEQLLQITHSQSSIIFMQNGLGSLDEILPLLTHRHVSQGITPFNVLQQPNATFHKGTEGQFTFASTQHTKAIQQAMRKAQQSECILVDDMAPVIHGKLLLNLNNALNAITDVPIKEQLSQRRTRKLLSLAMKEWLSVCKQAKLPLTQFTKVKPTWLPLILSMPDWLFNLIAKQMLDIDPKARSSMWEDIQAKRQTEIDYLNGAVVNLGRQVNVSTPVNAAITAGIKQLEQGQTVDIDTLF</sequence>
<evidence type="ECO:0000256" key="6">
    <source>
        <dbReference type="ARBA" id="ARBA00022857"/>
    </source>
</evidence>
<evidence type="ECO:0000313" key="14">
    <source>
        <dbReference type="Proteomes" id="UP000191820"/>
    </source>
</evidence>
<feature type="domain" description="Ketopantoate reductase C-terminal" evidence="12">
    <location>
        <begin position="194"/>
        <end position="331"/>
    </location>
</feature>
<keyword evidence="14" id="KW-1185">Reference proteome</keyword>
<dbReference type="InterPro" id="IPR013328">
    <property type="entry name" value="6PGD_dom2"/>
</dbReference>
<dbReference type="PANTHER" id="PTHR43765:SF2">
    <property type="entry name" value="2-DEHYDROPANTOATE 2-REDUCTASE"/>
    <property type="match status" value="1"/>
</dbReference>
<reference evidence="13 14" key="1">
    <citation type="submission" date="2017-03" db="EMBL/GenBank/DDBJ databases">
        <title>Genome sequencing of Shewanella japonica KCTC 22435.</title>
        <authorList>
            <person name="Kim K.M."/>
        </authorList>
    </citation>
    <scope>NUCLEOTIDE SEQUENCE [LARGE SCALE GENOMIC DNA]</scope>
    <source>
        <strain evidence="13 14">KCTC 22435</strain>
    </source>
</reference>
<dbReference type="InterPro" id="IPR013332">
    <property type="entry name" value="KPR_N"/>
</dbReference>
<evidence type="ECO:0000256" key="4">
    <source>
        <dbReference type="ARBA" id="ARBA00019465"/>
    </source>
</evidence>
<evidence type="ECO:0000256" key="1">
    <source>
        <dbReference type="ARBA" id="ARBA00004994"/>
    </source>
</evidence>
<evidence type="ECO:0000256" key="10">
    <source>
        <dbReference type="RuleBase" id="RU362068"/>
    </source>
</evidence>
<evidence type="ECO:0000256" key="3">
    <source>
        <dbReference type="ARBA" id="ARBA00013014"/>
    </source>
</evidence>
<dbReference type="InterPro" id="IPR013752">
    <property type="entry name" value="KPA_reductase"/>
</dbReference>
<dbReference type="EC" id="1.1.1.169" evidence="3 10"/>
<dbReference type="Proteomes" id="UP000191820">
    <property type="component" value="Chromosome"/>
</dbReference>
<evidence type="ECO:0000313" key="13">
    <source>
        <dbReference type="EMBL" id="ARD20703.1"/>
    </source>
</evidence>
<dbReference type="EMBL" id="CP020472">
    <property type="protein sequence ID" value="ARD20703.1"/>
    <property type="molecule type" value="Genomic_DNA"/>
</dbReference>
<dbReference type="InterPro" id="IPR008927">
    <property type="entry name" value="6-PGluconate_DH-like_C_sf"/>
</dbReference>
<dbReference type="RefSeq" id="WP_080914699.1">
    <property type="nucleotide sequence ID" value="NZ_CP020472.1"/>
</dbReference>
<dbReference type="Pfam" id="PF08546">
    <property type="entry name" value="ApbA_C"/>
    <property type="match status" value="1"/>
</dbReference>
<feature type="domain" description="Ketopantoate reductase N-terminal" evidence="11">
    <location>
        <begin position="3"/>
        <end position="167"/>
    </location>
</feature>
<evidence type="ECO:0000256" key="2">
    <source>
        <dbReference type="ARBA" id="ARBA00007870"/>
    </source>
</evidence>
<evidence type="ECO:0000256" key="5">
    <source>
        <dbReference type="ARBA" id="ARBA00022655"/>
    </source>
</evidence>
<gene>
    <name evidence="13" type="ORF">SJ2017_0357</name>
</gene>
<keyword evidence="5 10" id="KW-0566">Pantothenate biosynthesis</keyword>